<keyword evidence="2" id="KW-0997">Cell inner membrane</keyword>
<dbReference type="PANTHER" id="PTHR32089">
    <property type="entry name" value="METHYL-ACCEPTING CHEMOTAXIS PROTEIN MCPB"/>
    <property type="match status" value="1"/>
</dbReference>
<gene>
    <name evidence="9" type="ORF">MNBD_GAMMA23-1725</name>
</gene>
<accession>A0A3B1ADB7</accession>
<dbReference type="Gene3D" id="1.10.287.950">
    <property type="entry name" value="Methyl-accepting chemotaxis protein"/>
    <property type="match status" value="1"/>
</dbReference>
<dbReference type="PROSITE" id="PS50192">
    <property type="entry name" value="T_SNARE"/>
    <property type="match status" value="1"/>
</dbReference>
<evidence type="ECO:0000313" key="9">
    <source>
        <dbReference type="EMBL" id="VAW96289.1"/>
    </source>
</evidence>
<dbReference type="EMBL" id="UOFT01000052">
    <property type="protein sequence ID" value="VAW96289.1"/>
    <property type="molecule type" value="Genomic_DNA"/>
</dbReference>
<evidence type="ECO:0000259" key="8">
    <source>
        <dbReference type="PROSITE" id="PS50885"/>
    </source>
</evidence>
<evidence type="ECO:0000259" key="7">
    <source>
        <dbReference type="PROSITE" id="PS50192"/>
    </source>
</evidence>
<evidence type="ECO:0000256" key="5">
    <source>
        <dbReference type="SAM" id="Phobius"/>
    </source>
</evidence>
<name>A0A3B1ADB7_9ZZZZ</name>
<evidence type="ECO:0000256" key="2">
    <source>
        <dbReference type="ARBA" id="ARBA00022519"/>
    </source>
</evidence>
<dbReference type="SMART" id="SM00304">
    <property type="entry name" value="HAMP"/>
    <property type="match status" value="1"/>
</dbReference>
<comment type="similarity">
    <text evidence="4">Belongs to the methyl-accepting chemotaxis (MCP) protein family.</text>
</comment>
<dbReference type="SMART" id="SM00283">
    <property type="entry name" value="MA"/>
    <property type="match status" value="1"/>
</dbReference>
<dbReference type="PROSITE" id="PS50111">
    <property type="entry name" value="CHEMOTAXIS_TRANSDUC_2"/>
    <property type="match status" value="1"/>
</dbReference>
<dbReference type="AlphaFoldDB" id="A0A3B1ADB7"/>
<dbReference type="GO" id="GO:0005886">
    <property type="term" value="C:plasma membrane"/>
    <property type="evidence" value="ECO:0007669"/>
    <property type="project" value="UniProtKB-SubCell"/>
</dbReference>
<evidence type="ECO:0000256" key="1">
    <source>
        <dbReference type="ARBA" id="ARBA00004429"/>
    </source>
</evidence>
<dbReference type="GO" id="GO:0004888">
    <property type="term" value="F:transmembrane signaling receptor activity"/>
    <property type="evidence" value="ECO:0007669"/>
    <property type="project" value="InterPro"/>
</dbReference>
<dbReference type="InterPro" id="IPR021796">
    <property type="entry name" value="Tll0287-like_dom"/>
</dbReference>
<protein>
    <submittedName>
        <fullName evidence="9">Methyl-accepting chemotaxis sensor/transducer protein</fullName>
    </submittedName>
</protein>
<dbReference type="Pfam" id="PF11845">
    <property type="entry name" value="Tll0287-like"/>
    <property type="match status" value="1"/>
</dbReference>
<keyword evidence="2" id="KW-1003">Cell membrane</keyword>
<dbReference type="InterPro" id="IPR004090">
    <property type="entry name" value="Chemotax_Me-accpt_rcpt"/>
</dbReference>
<dbReference type="GO" id="GO:0007165">
    <property type="term" value="P:signal transduction"/>
    <property type="evidence" value="ECO:0007669"/>
    <property type="project" value="UniProtKB-KW"/>
</dbReference>
<sequence length="567" mass="61157">MLSKLKLNGLYWKLVAPISAILALSIIALTLYIPSQIKQQSINGATESAQQTATQFKILRKYYVQNIVRKVKSGSDMKPTINHKNNPKAFPLPATMIHDISALLKDKGTTVNLYSAYPFPNRKSRVLDEFQTAAWAFLNKNPESTYVKEVERNGKYIVRVAVADKMVAQGCVNCHNAHADTPKNNWKLGDVRGILEINSDISNQAAASAWLSDKITYALIVMLLITIMTVYLVYKKSIAKPIASLQEGIDKLASGNTDLTQQLDVKGKDEIAGLATGFNHLISSHKDFVTNIANTAQQLENAASAMTDVTSSAQQDSHQQNMQINNIATAINQMSSTVQEIAAKTSEAETSAQNAEQSAHSGQKVVQDNINIIKTLSDDVRHAAEVIQALKSNSESIGSVLDVIKGVAEQTNLLALNAAIEAARAGEQGRGFAVVADEVRTLASRTQQSTIEIQDMIERIQSGTLDAVAVMDKGVETATASVEQATSTEGSLDVITKSVVNISSINTQIAAALEEQSVVSEEINKNIHSVNELAANGDDNSSKINAASAELNQLAENLNSLVGPYKI</sequence>
<reference evidence="9" key="1">
    <citation type="submission" date="2018-06" db="EMBL/GenBank/DDBJ databases">
        <authorList>
            <person name="Zhirakovskaya E."/>
        </authorList>
    </citation>
    <scope>NUCLEOTIDE SEQUENCE</scope>
</reference>
<keyword evidence="5" id="KW-1133">Transmembrane helix</keyword>
<dbReference type="Pfam" id="PF00672">
    <property type="entry name" value="HAMP"/>
    <property type="match status" value="1"/>
</dbReference>
<keyword evidence="5" id="KW-0812">Transmembrane</keyword>
<keyword evidence="5" id="KW-0472">Membrane</keyword>
<dbReference type="PANTHER" id="PTHR32089:SF112">
    <property type="entry name" value="LYSOZYME-LIKE PROTEIN-RELATED"/>
    <property type="match status" value="1"/>
</dbReference>
<dbReference type="CDD" id="cd06225">
    <property type="entry name" value="HAMP"/>
    <property type="match status" value="1"/>
</dbReference>
<dbReference type="CDD" id="cd11386">
    <property type="entry name" value="MCP_signal"/>
    <property type="match status" value="1"/>
</dbReference>
<feature type="transmembrane region" description="Helical" evidence="5">
    <location>
        <begin position="12"/>
        <end position="33"/>
    </location>
</feature>
<dbReference type="InterPro" id="IPR004089">
    <property type="entry name" value="MCPsignal_dom"/>
</dbReference>
<organism evidence="9">
    <name type="scientific">hydrothermal vent metagenome</name>
    <dbReference type="NCBI Taxonomy" id="652676"/>
    <lineage>
        <taxon>unclassified sequences</taxon>
        <taxon>metagenomes</taxon>
        <taxon>ecological metagenomes</taxon>
    </lineage>
</organism>
<dbReference type="SUPFAM" id="SSF58104">
    <property type="entry name" value="Methyl-accepting chemotaxis protein (MCP) signaling domain"/>
    <property type="match status" value="1"/>
</dbReference>
<dbReference type="GO" id="GO:0006935">
    <property type="term" value="P:chemotaxis"/>
    <property type="evidence" value="ECO:0007669"/>
    <property type="project" value="InterPro"/>
</dbReference>
<evidence type="ECO:0000256" key="3">
    <source>
        <dbReference type="ARBA" id="ARBA00023224"/>
    </source>
</evidence>
<feature type="domain" description="HAMP" evidence="8">
    <location>
        <begin position="236"/>
        <end position="290"/>
    </location>
</feature>
<dbReference type="InterPro" id="IPR000727">
    <property type="entry name" value="T_SNARE_dom"/>
</dbReference>
<dbReference type="PRINTS" id="PR00260">
    <property type="entry name" value="CHEMTRNSDUCR"/>
</dbReference>
<keyword evidence="3" id="KW-0807">Transducer</keyword>
<feature type="domain" description="Methyl-accepting transducer" evidence="6">
    <location>
        <begin position="295"/>
        <end position="531"/>
    </location>
</feature>
<dbReference type="InterPro" id="IPR003660">
    <property type="entry name" value="HAMP_dom"/>
</dbReference>
<dbReference type="Pfam" id="PF00015">
    <property type="entry name" value="MCPsignal"/>
    <property type="match status" value="1"/>
</dbReference>
<comment type="subcellular location">
    <subcellularLocation>
        <location evidence="1">Cell inner membrane</location>
        <topology evidence="1">Multi-pass membrane protein</topology>
    </subcellularLocation>
</comment>
<dbReference type="FunFam" id="1.10.287.950:FF:000001">
    <property type="entry name" value="Methyl-accepting chemotaxis sensory transducer"/>
    <property type="match status" value="1"/>
</dbReference>
<proteinExistence type="inferred from homology"/>
<evidence type="ECO:0000256" key="4">
    <source>
        <dbReference type="ARBA" id="ARBA00029447"/>
    </source>
</evidence>
<feature type="domain" description="T-SNARE coiled-coil homology" evidence="7">
    <location>
        <begin position="482"/>
        <end position="544"/>
    </location>
</feature>
<evidence type="ECO:0000259" key="6">
    <source>
        <dbReference type="PROSITE" id="PS50111"/>
    </source>
</evidence>
<dbReference type="PROSITE" id="PS50885">
    <property type="entry name" value="HAMP"/>
    <property type="match status" value="1"/>
</dbReference>
<feature type="transmembrane region" description="Helical" evidence="5">
    <location>
        <begin position="215"/>
        <end position="234"/>
    </location>
</feature>